<dbReference type="PANTHER" id="PTHR30620">
    <property type="entry name" value="PERIPLASMIC BETA-GLUCOSIDASE-RELATED"/>
    <property type="match status" value="1"/>
</dbReference>
<feature type="domain" description="Glycoside hydrolase family 3 C-terminal" evidence="7">
    <location>
        <begin position="418"/>
        <end position="628"/>
    </location>
</feature>
<evidence type="ECO:0000313" key="8">
    <source>
        <dbReference type="EMBL" id="KAK1278073.1"/>
    </source>
</evidence>
<dbReference type="SUPFAM" id="SSF52279">
    <property type="entry name" value="Beta-D-glucan exohydrolase, C-terminal domain"/>
    <property type="match status" value="1"/>
</dbReference>
<evidence type="ECO:0000256" key="5">
    <source>
        <dbReference type="SAM" id="SignalP"/>
    </source>
</evidence>
<accession>A0AAV9BNT9</accession>
<feature type="chain" id="PRO_5043496807" evidence="5">
    <location>
        <begin position="30"/>
        <end position="658"/>
    </location>
</feature>
<dbReference type="FunFam" id="3.20.20.300:FF:000003">
    <property type="entry name" value="Beta-D-glucan exohydrolase isoenzyme ExoI"/>
    <property type="match status" value="1"/>
</dbReference>
<comment type="caution">
    <text evidence="8">The sequence shown here is derived from an EMBL/GenBank/DDBJ whole genome shotgun (WGS) entry which is preliminary data.</text>
</comment>
<evidence type="ECO:0000259" key="6">
    <source>
        <dbReference type="Pfam" id="PF00933"/>
    </source>
</evidence>
<organism evidence="8 9">
    <name type="scientific">Acorus gramineus</name>
    <name type="common">Dwarf sweet flag</name>
    <dbReference type="NCBI Taxonomy" id="55184"/>
    <lineage>
        <taxon>Eukaryota</taxon>
        <taxon>Viridiplantae</taxon>
        <taxon>Streptophyta</taxon>
        <taxon>Embryophyta</taxon>
        <taxon>Tracheophyta</taxon>
        <taxon>Spermatophyta</taxon>
        <taxon>Magnoliopsida</taxon>
        <taxon>Liliopsida</taxon>
        <taxon>Acoraceae</taxon>
        <taxon>Acorus</taxon>
    </lineage>
</organism>
<reference evidence="8" key="2">
    <citation type="submission" date="2023-06" db="EMBL/GenBank/DDBJ databases">
        <authorList>
            <person name="Ma L."/>
            <person name="Liu K.-W."/>
            <person name="Li Z."/>
            <person name="Hsiao Y.-Y."/>
            <person name="Qi Y."/>
            <person name="Fu T."/>
            <person name="Tang G."/>
            <person name="Zhang D."/>
            <person name="Sun W.-H."/>
            <person name="Liu D.-K."/>
            <person name="Li Y."/>
            <person name="Chen G.-Z."/>
            <person name="Liu X.-D."/>
            <person name="Liao X.-Y."/>
            <person name="Jiang Y.-T."/>
            <person name="Yu X."/>
            <person name="Hao Y."/>
            <person name="Huang J."/>
            <person name="Zhao X.-W."/>
            <person name="Ke S."/>
            <person name="Chen Y.-Y."/>
            <person name="Wu W.-L."/>
            <person name="Hsu J.-L."/>
            <person name="Lin Y.-F."/>
            <person name="Huang M.-D."/>
            <person name="Li C.-Y."/>
            <person name="Huang L."/>
            <person name="Wang Z.-W."/>
            <person name="Zhao X."/>
            <person name="Zhong W.-Y."/>
            <person name="Peng D.-H."/>
            <person name="Ahmad S."/>
            <person name="Lan S."/>
            <person name="Zhang J.-S."/>
            <person name="Tsai W.-C."/>
            <person name="Van De Peer Y."/>
            <person name="Liu Z.-J."/>
        </authorList>
    </citation>
    <scope>NUCLEOTIDE SEQUENCE</scope>
    <source>
        <strain evidence="8">SCP</strain>
        <tissue evidence="8">Leaves</tissue>
    </source>
</reference>
<dbReference type="InterPro" id="IPR017853">
    <property type="entry name" value="GH"/>
</dbReference>
<dbReference type="AlphaFoldDB" id="A0AAV9BNT9"/>
<dbReference type="InterPro" id="IPR001764">
    <property type="entry name" value="Glyco_hydro_3_N"/>
</dbReference>
<evidence type="ECO:0000256" key="1">
    <source>
        <dbReference type="ARBA" id="ARBA00005336"/>
    </source>
</evidence>
<dbReference type="InterPro" id="IPR036881">
    <property type="entry name" value="Glyco_hydro_3_C_sf"/>
</dbReference>
<dbReference type="InterPro" id="IPR051915">
    <property type="entry name" value="Cellulose_Degrad_GH3"/>
</dbReference>
<name>A0AAV9BNT9_ACOGR</name>
<sequence>MSAKSELPLLLLLLLLLLFSSSTAPTTAAADYVLYKDPRASIEDRVSDLLSRMTLAEKIGQMTQIDRIVAPPDVVRDFFIGSILNGGDSAPKNASPSMWADMIDGFQRAAFETRLEIPIIYGTDAVHGHNNVVGATIFPHNIGLGAARDEDLMVRIGKATALELKATGVPYTFAPCIAVCRDPRWGRCYESYSEDTEIVRSMSKIILGLQGSPPSDHPKGYPYINTATGVVASAKHYAGDGGTTGGINENNTVADYPTFFDVHMRPYIDAVSMGVSTVMASYSSWNGVKMHTNRYLLTRVLKHEMGFKGFIISDWEGIDRISSPPGSHYRDSVRAAINAGIDMVMVPHDYPRFIGDLTDLVNSGEVPMSRIDDAVARVLRVKFVMGLFEKPMADRSLGPVVGRREHRELAREAVRKSLVLLKNGKPGGRPLLPLDRRAGKILVAGSHADDIGYQCGGWTITWAGGPGDITNGTTILQGIKNSVSMRTQVVHNEKPDAKFLQTNSGFSYAVVVVGEKPYVESGGDDDKLELPPESLETIETVCGSVRCLVIIVSGRPITIQAHVGSMDGLVAAWLPGSEAGDGIADVIFGRYEFQGRLPRTWFRRVDQLPMNAGDERYDPLYPFGFGLEMGLQLPKRGPRIRSAPFTSSSTALSSWFQI</sequence>
<dbReference type="GO" id="GO:0009251">
    <property type="term" value="P:glucan catabolic process"/>
    <property type="evidence" value="ECO:0007669"/>
    <property type="project" value="TreeGrafter"/>
</dbReference>
<gene>
    <name evidence="8" type="ORF">QJS04_geneDACA017141</name>
</gene>
<feature type="signal peptide" evidence="5">
    <location>
        <begin position="1"/>
        <end position="29"/>
    </location>
</feature>
<comment type="similarity">
    <text evidence="1 4">Belongs to the glycosyl hydrolase 3 family.</text>
</comment>
<evidence type="ECO:0000259" key="7">
    <source>
        <dbReference type="Pfam" id="PF01915"/>
    </source>
</evidence>
<dbReference type="EMBL" id="JAUJYN010000002">
    <property type="protein sequence ID" value="KAK1278073.1"/>
    <property type="molecule type" value="Genomic_DNA"/>
</dbReference>
<evidence type="ECO:0000256" key="4">
    <source>
        <dbReference type="RuleBase" id="RU361161"/>
    </source>
</evidence>
<keyword evidence="9" id="KW-1185">Reference proteome</keyword>
<feature type="domain" description="Glycoside hydrolase family 3 N-terminal" evidence="6">
    <location>
        <begin position="54"/>
        <end position="381"/>
    </location>
</feature>
<dbReference type="GO" id="GO:0008422">
    <property type="term" value="F:beta-glucosidase activity"/>
    <property type="evidence" value="ECO:0007669"/>
    <property type="project" value="TreeGrafter"/>
</dbReference>
<dbReference type="SUPFAM" id="SSF51445">
    <property type="entry name" value="(Trans)glycosidases"/>
    <property type="match status" value="1"/>
</dbReference>
<dbReference type="Gene3D" id="3.20.20.300">
    <property type="entry name" value="Glycoside hydrolase, family 3, N-terminal domain"/>
    <property type="match status" value="1"/>
</dbReference>
<dbReference type="Pfam" id="PF00933">
    <property type="entry name" value="Glyco_hydro_3"/>
    <property type="match status" value="1"/>
</dbReference>
<proteinExistence type="inferred from homology"/>
<keyword evidence="3 4" id="KW-0326">Glycosidase</keyword>
<dbReference type="Pfam" id="PF01915">
    <property type="entry name" value="Glyco_hydro_3_C"/>
    <property type="match status" value="1"/>
</dbReference>
<dbReference type="InterPro" id="IPR002772">
    <property type="entry name" value="Glyco_hydro_3_C"/>
</dbReference>
<dbReference type="Proteomes" id="UP001179952">
    <property type="component" value="Unassembled WGS sequence"/>
</dbReference>
<keyword evidence="2 4" id="KW-0378">Hydrolase</keyword>
<dbReference type="InterPro" id="IPR019800">
    <property type="entry name" value="Glyco_hydro_3_AS"/>
</dbReference>
<dbReference type="PROSITE" id="PS00775">
    <property type="entry name" value="GLYCOSYL_HYDROL_F3"/>
    <property type="match status" value="1"/>
</dbReference>
<protein>
    <submittedName>
        <fullName evidence="8">Beta-D-xylosidase 3</fullName>
    </submittedName>
</protein>
<evidence type="ECO:0000313" key="9">
    <source>
        <dbReference type="Proteomes" id="UP001179952"/>
    </source>
</evidence>
<reference evidence="8" key="1">
    <citation type="journal article" date="2023" name="Nat. Commun.">
        <title>Diploid and tetraploid genomes of Acorus and the evolution of monocots.</title>
        <authorList>
            <person name="Ma L."/>
            <person name="Liu K.W."/>
            <person name="Li Z."/>
            <person name="Hsiao Y.Y."/>
            <person name="Qi Y."/>
            <person name="Fu T."/>
            <person name="Tang G.D."/>
            <person name="Zhang D."/>
            <person name="Sun W.H."/>
            <person name="Liu D.K."/>
            <person name="Li Y."/>
            <person name="Chen G.Z."/>
            <person name="Liu X.D."/>
            <person name="Liao X.Y."/>
            <person name="Jiang Y.T."/>
            <person name="Yu X."/>
            <person name="Hao Y."/>
            <person name="Huang J."/>
            <person name="Zhao X.W."/>
            <person name="Ke S."/>
            <person name="Chen Y.Y."/>
            <person name="Wu W.L."/>
            <person name="Hsu J.L."/>
            <person name="Lin Y.F."/>
            <person name="Huang M.D."/>
            <person name="Li C.Y."/>
            <person name="Huang L."/>
            <person name="Wang Z.W."/>
            <person name="Zhao X."/>
            <person name="Zhong W.Y."/>
            <person name="Peng D.H."/>
            <person name="Ahmad S."/>
            <person name="Lan S."/>
            <person name="Zhang J.S."/>
            <person name="Tsai W.C."/>
            <person name="Van de Peer Y."/>
            <person name="Liu Z.J."/>
        </authorList>
    </citation>
    <scope>NUCLEOTIDE SEQUENCE</scope>
    <source>
        <strain evidence="8">SCP</strain>
    </source>
</reference>
<dbReference type="PRINTS" id="PR00133">
    <property type="entry name" value="GLHYDRLASE3"/>
</dbReference>
<dbReference type="InterPro" id="IPR036962">
    <property type="entry name" value="Glyco_hydro_3_N_sf"/>
</dbReference>
<dbReference type="PANTHER" id="PTHR30620:SF35">
    <property type="entry name" value="GLYCOSYL HYDROLASE FAMILY PROTEIN"/>
    <property type="match status" value="1"/>
</dbReference>
<dbReference type="FunFam" id="3.40.50.1700:FF:000002">
    <property type="entry name" value="Glycosyl hydrolase family protein"/>
    <property type="match status" value="1"/>
</dbReference>
<keyword evidence="5" id="KW-0732">Signal</keyword>
<dbReference type="Gene3D" id="3.40.50.1700">
    <property type="entry name" value="Glycoside hydrolase family 3 C-terminal domain"/>
    <property type="match status" value="1"/>
</dbReference>
<evidence type="ECO:0000256" key="3">
    <source>
        <dbReference type="ARBA" id="ARBA00023295"/>
    </source>
</evidence>
<evidence type="ECO:0000256" key="2">
    <source>
        <dbReference type="ARBA" id="ARBA00022801"/>
    </source>
</evidence>